<proteinExistence type="predicted"/>
<evidence type="ECO:0000313" key="1">
    <source>
        <dbReference type="EMBL" id="JAH97690.1"/>
    </source>
</evidence>
<protein>
    <submittedName>
        <fullName evidence="1">Uncharacterized protein</fullName>
    </submittedName>
</protein>
<reference evidence="1" key="1">
    <citation type="submission" date="2014-11" db="EMBL/GenBank/DDBJ databases">
        <authorList>
            <person name="Amaro Gonzalez C."/>
        </authorList>
    </citation>
    <scope>NUCLEOTIDE SEQUENCE</scope>
</reference>
<name>A0A0E9X744_ANGAN</name>
<reference evidence="1" key="2">
    <citation type="journal article" date="2015" name="Fish Shellfish Immunol.">
        <title>Early steps in the European eel (Anguilla anguilla)-Vibrio vulnificus interaction in the gills: Role of the RtxA13 toxin.</title>
        <authorList>
            <person name="Callol A."/>
            <person name="Pajuelo D."/>
            <person name="Ebbesson L."/>
            <person name="Teles M."/>
            <person name="MacKenzie S."/>
            <person name="Amaro C."/>
        </authorList>
    </citation>
    <scope>NUCLEOTIDE SEQUENCE</scope>
</reference>
<dbReference type="AlphaFoldDB" id="A0A0E9X744"/>
<organism evidence="1">
    <name type="scientific">Anguilla anguilla</name>
    <name type="common">European freshwater eel</name>
    <name type="synonym">Muraena anguilla</name>
    <dbReference type="NCBI Taxonomy" id="7936"/>
    <lineage>
        <taxon>Eukaryota</taxon>
        <taxon>Metazoa</taxon>
        <taxon>Chordata</taxon>
        <taxon>Craniata</taxon>
        <taxon>Vertebrata</taxon>
        <taxon>Euteleostomi</taxon>
        <taxon>Actinopterygii</taxon>
        <taxon>Neopterygii</taxon>
        <taxon>Teleostei</taxon>
        <taxon>Anguilliformes</taxon>
        <taxon>Anguillidae</taxon>
        <taxon>Anguilla</taxon>
    </lineage>
</organism>
<sequence>MRHSHMSYCQVHRPLAPWDNTPSCASPNGGPGLKGILCRISTFYIFTSYIQRLNGSLKSAL</sequence>
<accession>A0A0E9X744</accession>
<dbReference type="EMBL" id="GBXM01010887">
    <property type="protein sequence ID" value="JAH97690.1"/>
    <property type="molecule type" value="Transcribed_RNA"/>
</dbReference>